<dbReference type="PANTHER" id="PTHR34676">
    <property type="entry name" value="DUF4219 DOMAIN-CONTAINING PROTEIN-RELATED"/>
    <property type="match status" value="1"/>
</dbReference>
<protein>
    <recommendedName>
        <fullName evidence="3">UBN2 domain-containing protein</fullName>
    </recommendedName>
</protein>
<name>A0A843XJM8_COLES</name>
<evidence type="ECO:0000313" key="2">
    <source>
        <dbReference type="Proteomes" id="UP000652761"/>
    </source>
</evidence>
<evidence type="ECO:0000313" key="1">
    <source>
        <dbReference type="EMBL" id="MQM19938.1"/>
    </source>
</evidence>
<reference evidence="1" key="1">
    <citation type="submission" date="2017-07" db="EMBL/GenBank/DDBJ databases">
        <title>Taro Niue Genome Assembly and Annotation.</title>
        <authorList>
            <person name="Atibalentja N."/>
            <person name="Keating K."/>
            <person name="Fields C.J."/>
        </authorList>
    </citation>
    <scope>NUCLEOTIDE SEQUENCE</scope>
    <source>
        <strain evidence="1">Niue_2</strain>
        <tissue evidence="1">Leaf</tissue>
    </source>
</reference>
<dbReference type="EMBL" id="NMUH01009342">
    <property type="protein sequence ID" value="MQM19938.1"/>
    <property type="molecule type" value="Genomic_DNA"/>
</dbReference>
<sequence length="94" mass="10900">MLGQRMNQQTRALSSLVKEMWDKLKLIYESRLEVKETKANILVHEYDMFKMSPVETISDMFTRLSKITNGLKALGKNYIDIEIVLKVLRSLPPA</sequence>
<accession>A0A843XJM8</accession>
<proteinExistence type="predicted"/>
<gene>
    <name evidence="1" type="ORF">Taro_052951</name>
</gene>
<dbReference type="OrthoDB" id="1747372at2759"/>
<evidence type="ECO:0008006" key="3">
    <source>
        <dbReference type="Google" id="ProtNLM"/>
    </source>
</evidence>
<dbReference type="Pfam" id="PF14223">
    <property type="entry name" value="Retrotran_gag_2"/>
    <property type="match status" value="1"/>
</dbReference>
<organism evidence="1 2">
    <name type="scientific">Colocasia esculenta</name>
    <name type="common">Wild taro</name>
    <name type="synonym">Arum esculentum</name>
    <dbReference type="NCBI Taxonomy" id="4460"/>
    <lineage>
        <taxon>Eukaryota</taxon>
        <taxon>Viridiplantae</taxon>
        <taxon>Streptophyta</taxon>
        <taxon>Embryophyta</taxon>
        <taxon>Tracheophyta</taxon>
        <taxon>Spermatophyta</taxon>
        <taxon>Magnoliopsida</taxon>
        <taxon>Liliopsida</taxon>
        <taxon>Araceae</taxon>
        <taxon>Aroideae</taxon>
        <taxon>Colocasieae</taxon>
        <taxon>Colocasia</taxon>
    </lineage>
</organism>
<dbReference type="PANTHER" id="PTHR34676:SF17">
    <property type="entry name" value="OS06G0684500 PROTEIN"/>
    <property type="match status" value="1"/>
</dbReference>
<dbReference type="AlphaFoldDB" id="A0A843XJM8"/>
<keyword evidence="2" id="KW-1185">Reference proteome</keyword>
<dbReference type="Proteomes" id="UP000652761">
    <property type="component" value="Unassembled WGS sequence"/>
</dbReference>
<comment type="caution">
    <text evidence="1">The sequence shown here is derived from an EMBL/GenBank/DDBJ whole genome shotgun (WGS) entry which is preliminary data.</text>
</comment>